<evidence type="ECO:0000259" key="7">
    <source>
        <dbReference type="PROSITE" id="PS50949"/>
    </source>
</evidence>
<dbReference type="GO" id="GO:0003700">
    <property type="term" value="F:DNA-binding transcription factor activity"/>
    <property type="evidence" value="ECO:0007669"/>
    <property type="project" value="InterPro"/>
</dbReference>
<reference evidence="9" key="1">
    <citation type="submission" date="2015-09" db="EMBL/GenBank/DDBJ databases">
        <authorList>
            <person name="Rodrigo-Torres Lidia"/>
            <person name="Arahal R.David."/>
        </authorList>
    </citation>
    <scope>NUCLEOTIDE SEQUENCE [LARGE SCALE GENOMIC DNA]</scope>
    <source>
        <strain evidence="9">CECT 7735</strain>
    </source>
</reference>
<dbReference type="EMBL" id="CYTW01000001">
    <property type="protein sequence ID" value="CUJ90593.1"/>
    <property type="molecule type" value="Genomic_DNA"/>
</dbReference>
<name>A0A0P1I514_9RHOB</name>
<protein>
    <submittedName>
        <fullName evidence="8">HTH-type transcriptional regulatory protein GabR</fullName>
    </submittedName>
</protein>
<organism evidence="8 9">
    <name type="scientific">Shimia thalassica</name>
    <dbReference type="NCBI Taxonomy" id="1715693"/>
    <lineage>
        <taxon>Bacteria</taxon>
        <taxon>Pseudomonadati</taxon>
        <taxon>Pseudomonadota</taxon>
        <taxon>Alphaproteobacteria</taxon>
        <taxon>Rhodobacterales</taxon>
        <taxon>Roseobacteraceae</taxon>
    </lineage>
</organism>
<dbReference type="STRING" id="1715693.PH7735_01270"/>
<dbReference type="AlphaFoldDB" id="A0A0P1I514"/>
<keyword evidence="5" id="KW-0804">Transcription</keyword>
<dbReference type="InterPro" id="IPR051446">
    <property type="entry name" value="HTH_trans_reg/aminotransferase"/>
</dbReference>
<evidence type="ECO:0000256" key="3">
    <source>
        <dbReference type="ARBA" id="ARBA00023015"/>
    </source>
</evidence>
<dbReference type="GO" id="GO:0030170">
    <property type="term" value="F:pyridoxal phosphate binding"/>
    <property type="evidence" value="ECO:0007669"/>
    <property type="project" value="InterPro"/>
</dbReference>
<dbReference type="SUPFAM" id="SSF46785">
    <property type="entry name" value="Winged helix' DNA-binding domain"/>
    <property type="match status" value="1"/>
</dbReference>
<proteinExistence type="inferred from homology"/>
<gene>
    <name evidence="8" type="primary">gabR_1</name>
    <name evidence="8" type="ORF">PH7735_01270</name>
</gene>
<keyword evidence="3" id="KW-0805">Transcription regulation</keyword>
<dbReference type="Pfam" id="PF00392">
    <property type="entry name" value="GntR"/>
    <property type="match status" value="1"/>
</dbReference>
<dbReference type="CDD" id="cd00609">
    <property type="entry name" value="AAT_like"/>
    <property type="match status" value="1"/>
</dbReference>
<feature type="domain" description="HTH gntR-type" evidence="7">
    <location>
        <begin position="17"/>
        <end position="85"/>
    </location>
</feature>
<sequence length="481" mass="52819">MTLTPWLAFSIDRGAKTPVFEQICRAIRDKAHAGDLTAGTKLPPTRGFAVDLGVSRSTVVTAYEQLVAEGYLSSVQGAGYTICALGDVELPRPQNPKSPSQDAPLAPKPRPFAASLPDMRLFPHRQWARSVARVCRTNPQSMLINTSPFGNPDLRRAISDHVAEWRGIKAESDQIIVTAGAVDALEICMRTLASAGALVGLEDPGYSPLRRFVASQGLSPTFLNVTGDGAELPAPDTPPELVVLTPSHQYPLGGAMSPNRRLEFLNWADRTNAWIIEDDYDSEFRYAGRPIPAMAGFDQLRRTIYVGSFSKVFSNALRLGYLIVPKGLTEQFAATLQGFGVKASLMPQQALADFIFAGEFYRHIRRVRRLYGDRRKYLLDRLARDFGEWGYCADHQAGMQVVFHLHEGLKDIDIAKEMNRAGLHAQALSRLCQNASHHNGLILGYCAFSEEETGPALDALLTCFQRASHSANGHDAVKADL</sequence>
<evidence type="ECO:0000256" key="4">
    <source>
        <dbReference type="ARBA" id="ARBA00023125"/>
    </source>
</evidence>
<dbReference type="InterPro" id="IPR000524">
    <property type="entry name" value="Tscrpt_reg_HTH_GntR"/>
</dbReference>
<dbReference type="InterPro" id="IPR015421">
    <property type="entry name" value="PyrdxlP-dep_Trfase_major"/>
</dbReference>
<evidence type="ECO:0000313" key="8">
    <source>
        <dbReference type="EMBL" id="CUJ90593.1"/>
    </source>
</evidence>
<accession>A0A0P1I514</accession>
<dbReference type="SMART" id="SM00345">
    <property type="entry name" value="HTH_GNTR"/>
    <property type="match status" value="1"/>
</dbReference>
<dbReference type="GeneID" id="83880329"/>
<dbReference type="RefSeq" id="WP_058310414.1">
    <property type="nucleotide sequence ID" value="NZ_CYTW01000001.1"/>
</dbReference>
<comment type="similarity">
    <text evidence="1">In the C-terminal section; belongs to the class-I pyridoxal-phosphate-dependent aminotransferase family.</text>
</comment>
<evidence type="ECO:0000256" key="5">
    <source>
        <dbReference type="ARBA" id="ARBA00023163"/>
    </source>
</evidence>
<dbReference type="SUPFAM" id="SSF53383">
    <property type="entry name" value="PLP-dependent transferases"/>
    <property type="match status" value="1"/>
</dbReference>
<dbReference type="PANTHER" id="PTHR46577">
    <property type="entry name" value="HTH-TYPE TRANSCRIPTIONAL REGULATORY PROTEIN GABR"/>
    <property type="match status" value="1"/>
</dbReference>
<evidence type="ECO:0000256" key="6">
    <source>
        <dbReference type="SAM" id="MobiDB-lite"/>
    </source>
</evidence>
<keyword evidence="9" id="KW-1185">Reference proteome</keyword>
<dbReference type="InterPro" id="IPR036390">
    <property type="entry name" value="WH_DNA-bd_sf"/>
</dbReference>
<evidence type="ECO:0000313" key="9">
    <source>
        <dbReference type="Proteomes" id="UP000051870"/>
    </source>
</evidence>
<dbReference type="Gene3D" id="1.10.10.10">
    <property type="entry name" value="Winged helix-like DNA-binding domain superfamily/Winged helix DNA-binding domain"/>
    <property type="match status" value="1"/>
</dbReference>
<dbReference type="InterPro" id="IPR015424">
    <property type="entry name" value="PyrdxlP-dep_Trfase"/>
</dbReference>
<dbReference type="CDD" id="cd07377">
    <property type="entry name" value="WHTH_GntR"/>
    <property type="match status" value="1"/>
</dbReference>
<dbReference type="GO" id="GO:0003677">
    <property type="term" value="F:DNA binding"/>
    <property type="evidence" value="ECO:0007669"/>
    <property type="project" value="UniProtKB-KW"/>
</dbReference>
<dbReference type="PANTHER" id="PTHR46577:SF1">
    <property type="entry name" value="HTH-TYPE TRANSCRIPTIONAL REGULATORY PROTEIN GABR"/>
    <property type="match status" value="1"/>
</dbReference>
<evidence type="ECO:0000256" key="1">
    <source>
        <dbReference type="ARBA" id="ARBA00005384"/>
    </source>
</evidence>
<evidence type="ECO:0000256" key="2">
    <source>
        <dbReference type="ARBA" id="ARBA00022898"/>
    </source>
</evidence>
<dbReference type="Gene3D" id="3.40.640.10">
    <property type="entry name" value="Type I PLP-dependent aspartate aminotransferase-like (Major domain)"/>
    <property type="match status" value="1"/>
</dbReference>
<keyword evidence="4" id="KW-0238">DNA-binding</keyword>
<dbReference type="Proteomes" id="UP000051870">
    <property type="component" value="Unassembled WGS sequence"/>
</dbReference>
<dbReference type="InterPro" id="IPR036388">
    <property type="entry name" value="WH-like_DNA-bd_sf"/>
</dbReference>
<keyword evidence="2" id="KW-0663">Pyridoxal phosphate</keyword>
<feature type="region of interest" description="Disordered" evidence="6">
    <location>
        <begin position="91"/>
        <end position="110"/>
    </location>
</feature>
<dbReference type="Pfam" id="PF00155">
    <property type="entry name" value="Aminotran_1_2"/>
    <property type="match status" value="1"/>
</dbReference>
<dbReference type="PROSITE" id="PS50949">
    <property type="entry name" value="HTH_GNTR"/>
    <property type="match status" value="1"/>
</dbReference>
<dbReference type="InterPro" id="IPR004839">
    <property type="entry name" value="Aminotransferase_I/II_large"/>
</dbReference>